<evidence type="ECO:0000256" key="1">
    <source>
        <dbReference type="ARBA" id="ARBA00008821"/>
    </source>
</evidence>
<dbReference type="AlphaFoldDB" id="A0A3P7YIB4"/>
<dbReference type="EMBL" id="UZAF01022938">
    <property type="protein sequence ID" value="VDO87796.1"/>
    <property type="molecule type" value="Genomic_DNA"/>
</dbReference>
<proteinExistence type="inferred from homology"/>
<evidence type="ECO:0000313" key="3">
    <source>
        <dbReference type="EMBL" id="VDO87796.1"/>
    </source>
</evidence>
<accession>A0A3P7YIB4</accession>
<keyword evidence="2" id="KW-1133">Transmembrane helix</keyword>
<sequence length="73" mass="7999">MVDLKLTRNLSILGLSMMAGLVLPLHLERSPFNSGNQEWDQIVNMLLSIKMLVGGVVAVILDNTVPGKHSCLR</sequence>
<dbReference type="Proteomes" id="UP000268014">
    <property type="component" value="Unassembled WGS sequence"/>
</dbReference>
<dbReference type="OrthoDB" id="1641903at2759"/>
<protein>
    <submittedName>
        <fullName evidence="3">Uncharacterized protein</fullName>
    </submittedName>
</protein>
<dbReference type="PANTHER" id="PTHR11119">
    <property type="entry name" value="XANTHINE-URACIL / VITAMIN C PERMEASE FAMILY MEMBER"/>
    <property type="match status" value="1"/>
</dbReference>
<keyword evidence="2" id="KW-0812">Transmembrane</keyword>
<feature type="transmembrane region" description="Helical" evidence="2">
    <location>
        <begin position="9"/>
        <end position="27"/>
    </location>
</feature>
<dbReference type="STRING" id="6290.A0A3P7YIB4"/>
<keyword evidence="4" id="KW-1185">Reference proteome</keyword>
<organism evidence="3 4">
    <name type="scientific">Haemonchus placei</name>
    <name type="common">Barber's pole worm</name>
    <dbReference type="NCBI Taxonomy" id="6290"/>
    <lineage>
        <taxon>Eukaryota</taxon>
        <taxon>Metazoa</taxon>
        <taxon>Ecdysozoa</taxon>
        <taxon>Nematoda</taxon>
        <taxon>Chromadorea</taxon>
        <taxon>Rhabditida</taxon>
        <taxon>Rhabditina</taxon>
        <taxon>Rhabditomorpha</taxon>
        <taxon>Strongyloidea</taxon>
        <taxon>Trichostrongylidae</taxon>
        <taxon>Haemonchus</taxon>
    </lineage>
</organism>
<comment type="similarity">
    <text evidence="1">Belongs to the nucleobase:cation symporter-2 (NCS2) (TC 2.A.40) family.</text>
</comment>
<keyword evidence="2" id="KW-0472">Membrane</keyword>
<evidence type="ECO:0000256" key="2">
    <source>
        <dbReference type="SAM" id="Phobius"/>
    </source>
</evidence>
<name>A0A3P7YIB4_HAEPC</name>
<reference evidence="3 4" key="1">
    <citation type="submission" date="2018-11" db="EMBL/GenBank/DDBJ databases">
        <authorList>
            <consortium name="Pathogen Informatics"/>
        </authorList>
    </citation>
    <scope>NUCLEOTIDE SEQUENCE [LARGE SCALE GENOMIC DNA]</scope>
    <source>
        <strain evidence="3 4">MHpl1</strain>
    </source>
</reference>
<gene>
    <name evidence="3" type="ORF">HPLM_LOCUS21082</name>
</gene>
<feature type="transmembrane region" description="Helical" evidence="2">
    <location>
        <begin position="42"/>
        <end position="61"/>
    </location>
</feature>
<evidence type="ECO:0000313" key="4">
    <source>
        <dbReference type="Proteomes" id="UP000268014"/>
    </source>
</evidence>